<feature type="domain" description="AAA+ ATPase" evidence="2">
    <location>
        <begin position="21"/>
        <end position="219"/>
    </location>
</feature>
<dbReference type="GO" id="GO:0005524">
    <property type="term" value="F:ATP binding"/>
    <property type="evidence" value="ECO:0007669"/>
    <property type="project" value="InterPro"/>
</dbReference>
<dbReference type="AlphaFoldDB" id="A0A832WHW6"/>
<dbReference type="Gene3D" id="1.10.10.10">
    <property type="entry name" value="Winged helix-like DNA-binding domain superfamily/Winged helix DNA-binding domain"/>
    <property type="match status" value="1"/>
</dbReference>
<dbReference type="PANTHER" id="PTHR34301">
    <property type="entry name" value="DNA-BINDING PROTEIN-RELATED"/>
    <property type="match status" value="1"/>
</dbReference>
<proteinExistence type="inferred from homology"/>
<dbReference type="InterPro" id="IPR036388">
    <property type="entry name" value="WH-like_DNA-bd_sf"/>
</dbReference>
<evidence type="ECO:0000313" key="4">
    <source>
        <dbReference type="Proteomes" id="UP000645676"/>
    </source>
</evidence>
<evidence type="ECO:0000259" key="2">
    <source>
        <dbReference type="SMART" id="SM00382"/>
    </source>
</evidence>
<protein>
    <submittedName>
        <fullName evidence="3">AAA family ATPase</fullName>
    </submittedName>
</protein>
<dbReference type="PANTHER" id="PTHR34301:SF8">
    <property type="entry name" value="ATPASE DOMAIN-CONTAINING PROTEIN"/>
    <property type="match status" value="1"/>
</dbReference>
<dbReference type="Pfam" id="PF21690">
    <property type="entry name" value="MJ1010-like_2nd"/>
    <property type="match status" value="1"/>
</dbReference>
<dbReference type="CDD" id="cd00009">
    <property type="entry name" value="AAA"/>
    <property type="match status" value="1"/>
</dbReference>
<dbReference type="Proteomes" id="UP000645676">
    <property type="component" value="Unassembled WGS sequence"/>
</dbReference>
<dbReference type="SUPFAM" id="SSF52540">
    <property type="entry name" value="P-loop containing nucleoside triphosphate hydrolases"/>
    <property type="match status" value="1"/>
</dbReference>
<organism evidence="3 4">
    <name type="scientific">Methanocaldococcus jannaschii</name>
    <dbReference type="NCBI Taxonomy" id="2190"/>
    <lineage>
        <taxon>Archaea</taxon>
        <taxon>Methanobacteriati</taxon>
        <taxon>Methanobacteriota</taxon>
        <taxon>Methanomada group</taxon>
        <taxon>Methanococci</taxon>
        <taxon>Methanococcales</taxon>
        <taxon>Methanocaldococcaceae</taxon>
        <taxon>Methanocaldococcus</taxon>
    </lineage>
</organism>
<dbReference type="EMBL" id="DUJR01000013">
    <property type="protein sequence ID" value="HII59512.1"/>
    <property type="molecule type" value="Genomic_DNA"/>
</dbReference>
<sequence length="363" mass="43083">MKFFDREREINEILGILDETPDNIYFIYGPINSGKTTLMMEIINRLKDDKKYRIFYYNLRGVRISSYSDFFDIMFEIREDNKFKQMVKDADVLVEGIKFIEKTAKLFNESIILPSDLAKVILSKQKGFDVFRYLERVFREMNKKGLKPVIIIDELQRLKGLKSNGELIDDLFNFFVRLTKELHITHCFCLSSDSLFIEYVYDRAELRGRADYILVDDFDKETALKFMDFLSEDILGRKLSEDEKELIYSYVGGKPKDVYDVIIKLKLGKELKDILEFMLKEEIQKLKYFLEDVKEDDEELYNKIVDALKIFKENYEIEDIKIPKNIREFLVKKNILFLNPIEGTLKPQSFLVWNAIKKLLNGH</sequence>
<comment type="similarity">
    <text evidence="1">Belongs to the archaeal ATPase family.</text>
</comment>
<evidence type="ECO:0000313" key="3">
    <source>
        <dbReference type="EMBL" id="HII59512.1"/>
    </source>
</evidence>
<name>A0A832WHW6_9EURY</name>
<dbReference type="SMART" id="SM00382">
    <property type="entry name" value="AAA"/>
    <property type="match status" value="1"/>
</dbReference>
<comment type="caution">
    <text evidence="3">The sequence shown here is derived from an EMBL/GenBank/DDBJ whole genome shotgun (WGS) entry which is preliminary data.</text>
</comment>
<evidence type="ECO:0000256" key="1">
    <source>
        <dbReference type="ARBA" id="ARBA00006755"/>
    </source>
</evidence>
<accession>A0A832WHW6</accession>
<dbReference type="InterPro" id="IPR027417">
    <property type="entry name" value="P-loop_NTPase"/>
</dbReference>
<reference evidence="3" key="1">
    <citation type="journal article" date="2020" name="bioRxiv">
        <title>A rank-normalized archaeal taxonomy based on genome phylogeny resolves widespread incomplete and uneven classifications.</title>
        <authorList>
            <person name="Rinke C."/>
            <person name="Chuvochina M."/>
            <person name="Mussig A.J."/>
            <person name="Chaumeil P.-A."/>
            <person name="Waite D.W."/>
            <person name="Whitman W.B."/>
            <person name="Parks D.H."/>
            <person name="Hugenholtz P."/>
        </authorList>
    </citation>
    <scope>NUCLEOTIDE SEQUENCE</scope>
    <source>
        <strain evidence="3">UBA8849</strain>
    </source>
</reference>
<dbReference type="RefSeq" id="WP_064496384.1">
    <property type="nucleotide sequence ID" value="NC_000909.1"/>
</dbReference>
<gene>
    <name evidence="3" type="ORF">HA335_02855</name>
</gene>
<dbReference type="InterPro" id="IPR049081">
    <property type="entry name" value="MJ1010-like_2nd"/>
</dbReference>
<dbReference type="Gene3D" id="3.40.50.300">
    <property type="entry name" value="P-loop containing nucleotide triphosphate hydrolases"/>
    <property type="match status" value="1"/>
</dbReference>
<dbReference type="Pfam" id="PF01637">
    <property type="entry name" value="ATPase_2"/>
    <property type="match status" value="1"/>
</dbReference>
<dbReference type="InterPro" id="IPR003593">
    <property type="entry name" value="AAA+_ATPase"/>
</dbReference>
<dbReference type="InterPro" id="IPR011579">
    <property type="entry name" value="ATPase_dom"/>
</dbReference>